<evidence type="ECO:0000313" key="2">
    <source>
        <dbReference type="Proteomes" id="UP001152888"/>
    </source>
</evidence>
<name>A0A9P0L7Z3_ACAOB</name>
<evidence type="ECO:0000313" key="1">
    <source>
        <dbReference type="EMBL" id="CAH1989615.1"/>
    </source>
</evidence>
<reference evidence="1" key="1">
    <citation type="submission" date="2022-03" db="EMBL/GenBank/DDBJ databases">
        <authorList>
            <person name="Sayadi A."/>
        </authorList>
    </citation>
    <scope>NUCLEOTIDE SEQUENCE</scope>
</reference>
<dbReference type="EMBL" id="CAKOFQ010007067">
    <property type="protein sequence ID" value="CAH1989615.1"/>
    <property type="molecule type" value="Genomic_DNA"/>
</dbReference>
<accession>A0A9P0L7Z3</accession>
<gene>
    <name evidence="1" type="ORF">ACAOBT_LOCUS19131</name>
</gene>
<proteinExistence type="predicted"/>
<protein>
    <submittedName>
        <fullName evidence="1">Uncharacterized protein</fullName>
    </submittedName>
</protein>
<comment type="caution">
    <text evidence="1">The sequence shown here is derived from an EMBL/GenBank/DDBJ whole genome shotgun (WGS) entry which is preliminary data.</text>
</comment>
<sequence>LTILLSTVLALSACSKLHKWPWAWAGFHAAQGLQGILSAALVACDCRLLKVYTRSVRTRAAKQVTASSKLPNVDKSASMQLLTWEPLPDAITKIYHLESIEIGDDFLSNGSTNDEDVLNNQGNLRELIRFRVERGDNLLKKNLGYSFKSRQAKSVLQYYI</sequence>
<keyword evidence="2" id="KW-1185">Reference proteome</keyword>
<feature type="non-terminal residue" evidence="1">
    <location>
        <position position="1"/>
    </location>
</feature>
<dbReference type="Proteomes" id="UP001152888">
    <property type="component" value="Unassembled WGS sequence"/>
</dbReference>
<dbReference type="AlphaFoldDB" id="A0A9P0L7Z3"/>
<organism evidence="1 2">
    <name type="scientific">Acanthoscelides obtectus</name>
    <name type="common">Bean weevil</name>
    <name type="synonym">Bruchus obtectus</name>
    <dbReference type="NCBI Taxonomy" id="200917"/>
    <lineage>
        <taxon>Eukaryota</taxon>
        <taxon>Metazoa</taxon>
        <taxon>Ecdysozoa</taxon>
        <taxon>Arthropoda</taxon>
        <taxon>Hexapoda</taxon>
        <taxon>Insecta</taxon>
        <taxon>Pterygota</taxon>
        <taxon>Neoptera</taxon>
        <taxon>Endopterygota</taxon>
        <taxon>Coleoptera</taxon>
        <taxon>Polyphaga</taxon>
        <taxon>Cucujiformia</taxon>
        <taxon>Chrysomeloidea</taxon>
        <taxon>Chrysomelidae</taxon>
        <taxon>Bruchinae</taxon>
        <taxon>Bruchini</taxon>
        <taxon>Acanthoscelides</taxon>
    </lineage>
</organism>
<dbReference type="OrthoDB" id="6134459at2759"/>